<dbReference type="InterPro" id="IPR032675">
    <property type="entry name" value="LRR_dom_sf"/>
</dbReference>
<evidence type="ECO:0000313" key="1">
    <source>
        <dbReference type="EMBL" id="MED6159263.1"/>
    </source>
</evidence>
<dbReference type="Gene3D" id="3.80.10.10">
    <property type="entry name" value="Ribonuclease Inhibitor"/>
    <property type="match status" value="1"/>
</dbReference>
<reference evidence="1 2" key="1">
    <citation type="journal article" date="2023" name="Plants (Basel)">
        <title>Bridging the Gap: Combining Genomics and Transcriptomics Approaches to Understand Stylosanthes scabra, an Orphan Legume from the Brazilian Caatinga.</title>
        <authorList>
            <person name="Ferreira-Neto J.R.C."/>
            <person name="da Silva M.D."/>
            <person name="Binneck E."/>
            <person name="de Melo N.F."/>
            <person name="da Silva R.H."/>
            <person name="de Melo A.L.T.M."/>
            <person name="Pandolfi V."/>
            <person name="Bustamante F.O."/>
            <person name="Brasileiro-Vidal A.C."/>
            <person name="Benko-Iseppon A.M."/>
        </authorList>
    </citation>
    <scope>NUCLEOTIDE SEQUENCE [LARGE SCALE GENOMIC DNA]</scope>
    <source>
        <tissue evidence="1">Leaves</tissue>
    </source>
</reference>
<proteinExistence type="predicted"/>
<dbReference type="EMBL" id="JASCZI010121050">
    <property type="protein sequence ID" value="MED6159263.1"/>
    <property type="molecule type" value="Genomic_DNA"/>
</dbReference>
<protein>
    <submittedName>
        <fullName evidence="1">Uncharacterized protein</fullName>
    </submittedName>
</protein>
<evidence type="ECO:0000313" key="2">
    <source>
        <dbReference type="Proteomes" id="UP001341840"/>
    </source>
</evidence>
<keyword evidence="2" id="KW-1185">Reference proteome</keyword>
<sequence>MFVLFDGASVSRQFRDVGSLLLCEDFVKTPDLSKAPNLKHIHPSTGHLTKLVELDLRHCTSLISLPFHFFNSKRDNDAIRLWKFSLDRLIHLYSLNLSYCNLDNIPEAIASLHNSEGNNIVTIPNFVNKLPRLKRVELARCKWLMYSSGFPLPSLVTEPTELINKGVPVRRLGMFNCPKLVEKERLSGMAISWMRESLKCYFHNQRDRKWGIPVAKIREWDGVTAELVHLCLLYFPRKLFIAAKEHCRMQHDLDGPHFKFGLDISFGYVKVKNRGMRAVLKQDLEEPHSHGY</sequence>
<dbReference type="SUPFAM" id="SSF52047">
    <property type="entry name" value="RNI-like"/>
    <property type="match status" value="1"/>
</dbReference>
<organism evidence="1 2">
    <name type="scientific">Stylosanthes scabra</name>
    <dbReference type="NCBI Taxonomy" id="79078"/>
    <lineage>
        <taxon>Eukaryota</taxon>
        <taxon>Viridiplantae</taxon>
        <taxon>Streptophyta</taxon>
        <taxon>Embryophyta</taxon>
        <taxon>Tracheophyta</taxon>
        <taxon>Spermatophyta</taxon>
        <taxon>Magnoliopsida</taxon>
        <taxon>eudicotyledons</taxon>
        <taxon>Gunneridae</taxon>
        <taxon>Pentapetalae</taxon>
        <taxon>rosids</taxon>
        <taxon>fabids</taxon>
        <taxon>Fabales</taxon>
        <taxon>Fabaceae</taxon>
        <taxon>Papilionoideae</taxon>
        <taxon>50 kb inversion clade</taxon>
        <taxon>dalbergioids sensu lato</taxon>
        <taxon>Dalbergieae</taxon>
        <taxon>Pterocarpus clade</taxon>
        <taxon>Stylosanthes</taxon>
    </lineage>
</organism>
<name>A0ABU6UGR8_9FABA</name>
<dbReference type="PANTHER" id="PTHR16083:SF86">
    <property type="entry name" value="DISEASE RESISTANCE PROTEIN TAO1-LIKE"/>
    <property type="match status" value="1"/>
</dbReference>
<comment type="caution">
    <text evidence="1">The sequence shown here is derived from an EMBL/GenBank/DDBJ whole genome shotgun (WGS) entry which is preliminary data.</text>
</comment>
<gene>
    <name evidence="1" type="ORF">PIB30_040724</name>
</gene>
<dbReference type="Proteomes" id="UP001341840">
    <property type="component" value="Unassembled WGS sequence"/>
</dbReference>
<dbReference type="PANTHER" id="PTHR16083">
    <property type="entry name" value="LEUCINE RICH REPEAT CONTAINING PROTEIN"/>
    <property type="match status" value="1"/>
</dbReference>
<accession>A0ABU6UGR8</accession>